<evidence type="ECO:0000313" key="3">
    <source>
        <dbReference type="Proteomes" id="UP000292781"/>
    </source>
</evidence>
<keyword evidence="3" id="KW-1185">Reference proteome</keyword>
<proteinExistence type="predicted"/>
<gene>
    <name evidence="2" type="ORF">EYW49_09375</name>
</gene>
<dbReference type="InterPro" id="IPR025528">
    <property type="entry name" value="BrnA_antitoxin"/>
</dbReference>
<reference evidence="2 3" key="1">
    <citation type="submission" date="2019-02" db="EMBL/GenBank/DDBJ databases">
        <title>Siculibacillus lacustris gen. nov., sp. nov., a new rosette-forming bacterium isolated from a freshwater crater lake (Lake St. Ana, Romania).</title>
        <authorList>
            <person name="Felfoldi T."/>
            <person name="Marton Z."/>
            <person name="Szabo A."/>
            <person name="Mentes A."/>
            <person name="Boka K."/>
            <person name="Marialigeti K."/>
            <person name="Mathe I."/>
            <person name="Koncz M."/>
            <person name="Schumann P."/>
            <person name="Toth E."/>
        </authorList>
    </citation>
    <scope>NUCLEOTIDE SEQUENCE [LARGE SCALE GENOMIC DNA]</scope>
    <source>
        <strain evidence="2 3">SA-279</strain>
    </source>
</reference>
<evidence type="ECO:0000313" key="2">
    <source>
        <dbReference type="EMBL" id="TBW38468.1"/>
    </source>
</evidence>
<feature type="region of interest" description="Disordered" evidence="1">
    <location>
        <begin position="1"/>
        <end position="22"/>
    </location>
</feature>
<dbReference type="Pfam" id="PF14384">
    <property type="entry name" value="BrnA_antitoxin"/>
    <property type="match status" value="1"/>
</dbReference>
<evidence type="ECO:0000256" key="1">
    <source>
        <dbReference type="SAM" id="MobiDB-lite"/>
    </source>
</evidence>
<dbReference type="EMBL" id="SJFN01000011">
    <property type="protein sequence ID" value="TBW38468.1"/>
    <property type="molecule type" value="Genomic_DNA"/>
</dbReference>
<dbReference type="AlphaFoldDB" id="A0A4Q9VRF1"/>
<accession>A0A4Q9VRF1</accession>
<sequence>MTGNAGVSKKPSGEWVDPDDAPEWTDEMFERADLYVGETLIRRGRPKSATPKVAVNIRLSADVVARFKAGGRGWQTRIDAALKDWLAAHPEAG</sequence>
<dbReference type="OrthoDB" id="361944at2"/>
<organism evidence="2 3">
    <name type="scientific">Siculibacillus lacustris</name>
    <dbReference type="NCBI Taxonomy" id="1549641"/>
    <lineage>
        <taxon>Bacteria</taxon>
        <taxon>Pseudomonadati</taxon>
        <taxon>Pseudomonadota</taxon>
        <taxon>Alphaproteobacteria</taxon>
        <taxon>Hyphomicrobiales</taxon>
        <taxon>Ancalomicrobiaceae</taxon>
        <taxon>Siculibacillus</taxon>
    </lineage>
</organism>
<name>A0A4Q9VRF1_9HYPH</name>
<dbReference type="Proteomes" id="UP000292781">
    <property type="component" value="Unassembled WGS sequence"/>
</dbReference>
<protein>
    <recommendedName>
        <fullName evidence="4">BrnA antitoxin family protein</fullName>
    </recommendedName>
</protein>
<comment type="caution">
    <text evidence="2">The sequence shown here is derived from an EMBL/GenBank/DDBJ whole genome shotgun (WGS) entry which is preliminary data.</text>
</comment>
<evidence type="ECO:0008006" key="4">
    <source>
        <dbReference type="Google" id="ProtNLM"/>
    </source>
</evidence>